<dbReference type="EMBL" id="ML976063">
    <property type="protein sequence ID" value="KAF1940422.1"/>
    <property type="molecule type" value="Genomic_DNA"/>
</dbReference>
<dbReference type="GO" id="GO:0000287">
    <property type="term" value="F:magnesium ion binding"/>
    <property type="evidence" value="ECO:0007669"/>
    <property type="project" value="InterPro"/>
</dbReference>
<sequence>MPPRPFPFPFRVGTDLCKVSRVHAIITRHSPSAPLRPLRQFLHRILTDQERQYFWTRFGSSDQILTQAAAVSQFLAGRFAAKEACRKACVDFERSSRGFRHIIILPVTAPDGDAQQSVRPQGLILDQAYEEACATPAAKDADMGVPVGKTQVRSSVDVDELAGQLCEISISHDGDFATAVALVPWMEKKAAI</sequence>
<feature type="domain" description="4'-phosphopantetheinyl transferase" evidence="2">
    <location>
        <begin position="11"/>
        <end position="104"/>
    </location>
</feature>
<dbReference type="InterPro" id="IPR037143">
    <property type="entry name" value="4-PPantetheinyl_Trfase_dom_sf"/>
</dbReference>
<dbReference type="OrthoDB" id="15433at2759"/>
<dbReference type="SUPFAM" id="SSF56214">
    <property type="entry name" value="4'-phosphopantetheinyl transferase"/>
    <property type="match status" value="1"/>
</dbReference>
<dbReference type="InterPro" id="IPR008278">
    <property type="entry name" value="4-PPantetheinyl_Trfase_dom"/>
</dbReference>
<reference evidence="3" key="1">
    <citation type="journal article" date="2020" name="Stud. Mycol.">
        <title>101 Dothideomycetes genomes: a test case for predicting lifestyles and emergence of pathogens.</title>
        <authorList>
            <person name="Haridas S."/>
            <person name="Albert R."/>
            <person name="Binder M."/>
            <person name="Bloem J."/>
            <person name="Labutti K."/>
            <person name="Salamov A."/>
            <person name="Andreopoulos B."/>
            <person name="Baker S."/>
            <person name="Barry K."/>
            <person name="Bills G."/>
            <person name="Bluhm B."/>
            <person name="Cannon C."/>
            <person name="Castanera R."/>
            <person name="Culley D."/>
            <person name="Daum C."/>
            <person name="Ezra D."/>
            <person name="Gonzalez J."/>
            <person name="Henrissat B."/>
            <person name="Kuo A."/>
            <person name="Liang C."/>
            <person name="Lipzen A."/>
            <person name="Lutzoni F."/>
            <person name="Magnuson J."/>
            <person name="Mondo S."/>
            <person name="Nolan M."/>
            <person name="Ohm R."/>
            <person name="Pangilinan J."/>
            <person name="Park H.-J."/>
            <person name="Ramirez L."/>
            <person name="Alfaro M."/>
            <person name="Sun H."/>
            <person name="Tritt A."/>
            <person name="Yoshinaga Y."/>
            <person name="Zwiers L.-H."/>
            <person name="Turgeon B."/>
            <person name="Goodwin S."/>
            <person name="Spatafora J."/>
            <person name="Crous P."/>
            <person name="Grigoriev I."/>
        </authorList>
    </citation>
    <scope>NUCLEOTIDE SEQUENCE</scope>
    <source>
        <strain evidence="3">CBS 161.51</strain>
    </source>
</reference>
<dbReference type="GO" id="GO:0008897">
    <property type="term" value="F:holo-[acyl-carrier-protein] synthase activity"/>
    <property type="evidence" value="ECO:0007669"/>
    <property type="project" value="InterPro"/>
</dbReference>
<protein>
    <recommendedName>
        <fullName evidence="2">4'-phosphopantetheinyl transferase domain-containing protein</fullName>
    </recommendedName>
</protein>
<organism evidence="3 4">
    <name type="scientific">Clathrospora elynae</name>
    <dbReference type="NCBI Taxonomy" id="706981"/>
    <lineage>
        <taxon>Eukaryota</taxon>
        <taxon>Fungi</taxon>
        <taxon>Dikarya</taxon>
        <taxon>Ascomycota</taxon>
        <taxon>Pezizomycotina</taxon>
        <taxon>Dothideomycetes</taxon>
        <taxon>Pleosporomycetidae</taxon>
        <taxon>Pleosporales</taxon>
        <taxon>Diademaceae</taxon>
        <taxon>Clathrospora</taxon>
    </lineage>
</organism>
<evidence type="ECO:0000313" key="4">
    <source>
        <dbReference type="Proteomes" id="UP000800038"/>
    </source>
</evidence>
<proteinExistence type="predicted"/>
<dbReference type="Proteomes" id="UP000800038">
    <property type="component" value="Unassembled WGS sequence"/>
</dbReference>
<dbReference type="Pfam" id="PF01648">
    <property type="entry name" value="ACPS"/>
    <property type="match status" value="1"/>
</dbReference>
<name>A0A6A5SKS1_9PLEO</name>
<keyword evidence="4" id="KW-1185">Reference proteome</keyword>
<dbReference type="AlphaFoldDB" id="A0A6A5SKS1"/>
<evidence type="ECO:0000256" key="1">
    <source>
        <dbReference type="ARBA" id="ARBA00022679"/>
    </source>
</evidence>
<evidence type="ECO:0000313" key="3">
    <source>
        <dbReference type="EMBL" id="KAF1940422.1"/>
    </source>
</evidence>
<dbReference type="Gene3D" id="3.90.470.20">
    <property type="entry name" value="4'-phosphopantetheinyl transferase domain"/>
    <property type="match status" value="1"/>
</dbReference>
<evidence type="ECO:0000259" key="2">
    <source>
        <dbReference type="Pfam" id="PF01648"/>
    </source>
</evidence>
<gene>
    <name evidence="3" type="ORF">EJ02DRAFT_379791</name>
</gene>
<keyword evidence="1" id="KW-0808">Transferase</keyword>
<accession>A0A6A5SKS1</accession>